<accession>A0ABV8F994</accession>
<dbReference type="EMBL" id="JBHSBC010000038">
    <property type="protein sequence ID" value="MFC3984819.1"/>
    <property type="molecule type" value="Genomic_DNA"/>
</dbReference>
<reference evidence="5" key="1">
    <citation type="journal article" date="2019" name="Int. J. Syst. Evol. Microbiol.">
        <title>The Global Catalogue of Microorganisms (GCM) 10K type strain sequencing project: providing services to taxonomists for standard genome sequencing and annotation.</title>
        <authorList>
            <consortium name="The Broad Institute Genomics Platform"/>
            <consortium name="The Broad Institute Genome Sequencing Center for Infectious Disease"/>
            <person name="Wu L."/>
            <person name="Ma J."/>
        </authorList>
    </citation>
    <scope>NUCLEOTIDE SEQUENCE [LARGE SCALE GENOMIC DNA]</scope>
    <source>
        <strain evidence="5">TBRC 7912</strain>
    </source>
</reference>
<organism evidence="4 5">
    <name type="scientific">Streptosporangium jomthongense</name>
    <dbReference type="NCBI Taxonomy" id="1193683"/>
    <lineage>
        <taxon>Bacteria</taxon>
        <taxon>Bacillati</taxon>
        <taxon>Actinomycetota</taxon>
        <taxon>Actinomycetes</taxon>
        <taxon>Streptosporangiales</taxon>
        <taxon>Streptosporangiaceae</taxon>
        <taxon>Streptosporangium</taxon>
    </lineage>
</organism>
<dbReference type="PANTHER" id="PTHR33620">
    <property type="entry name" value="UREASE ACCESSORY PROTEIN F"/>
    <property type="match status" value="1"/>
</dbReference>
<evidence type="ECO:0000256" key="3">
    <source>
        <dbReference type="HAMAP-Rule" id="MF_01385"/>
    </source>
</evidence>
<dbReference type="Proteomes" id="UP001595698">
    <property type="component" value="Unassembled WGS sequence"/>
</dbReference>
<keyword evidence="3" id="KW-0963">Cytoplasm</keyword>
<sequence>MTSVDQARGEETGLASLLAQLQLTDSGFPSGMYTLSHGLEGYAQLGLVEPDGLYGLLTDLLRHMAGPADASALVLAHRAVRAGDWERLGEVDRRLHAIKLVREQRTASVRTGRQVLDTAAFAFPVPEVARLAELVARKATPGNHAVVIGTVHAGLGVSEAQAVAGDLYAFAASFTTAAVRLGRTDFRRAQALLRDVRPVLEAVALATLAVDDPLDLHSSVPVADAVAAAHERAPARLFIT</sequence>
<dbReference type="Pfam" id="PF01730">
    <property type="entry name" value="UreF"/>
    <property type="match status" value="1"/>
</dbReference>
<dbReference type="InterPro" id="IPR002639">
    <property type="entry name" value="UreF"/>
</dbReference>
<proteinExistence type="inferred from homology"/>
<dbReference type="HAMAP" id="MF_01385">
    <property type="entry name" value="UreF"/>
    <property type="match status" value="1"/>
</dbReference>
<dbReference type="Gene3D" id="1.10.4190.10">
    <property type="entry name" value="Urease accessory protein UreF"/>
    <property type="match status" value="1"/>
</dbReference>
<name>A0ABV8F994_9ACTN</name>
<keyword evidence="1 3" id="KW-0996">Nickel insertion</keyword>
<keyword evidence="5" id="KW-1185">Reference proteome</keyword>
<protein>
    <recommendedName>
        <fullName evidence="3">Urease accessory protein UreF</fullName>
    </recommendedName>
</protein>
<comment type="subunit">
    <text evidence="3">UreD, UreF and UreG form a complex that acts as a GTP-hydrolysis-dependent molecular chaperone, activating the urease apoprotein by helping to assemble the nickel containing metallocenter of UreC. The UreE protein probably delivers the nickel.</text>
</comment>
<keyword evidence="2 3" id="KW-0143">Chaperone</keyword>
<comment type="caution">
    <text evidence="4">The sequence shown here is derived from an EMBL/GenBank/DDBJ whole genome shotgun (WGS) entry which is preliminary data.</text>
</comment>
<evidence type="ECO:0000313" key="4">
    <source>
        <dbReference type="EMBL" id="MFC3984819.1"/>
    </source>
</evidence>
<evidence type="ECO:0000256" key="1">
    <source>
        <dbReference type="ARBA" id="ARBA00022988"/>
    </source>
</evidence>
<comment type="similarity">
    <text evidence="3">Belongs to the UreF family.</text>
</comment>
<comment type="function">
    <text evidence="3">Required for maturation of urease via the functional incorporation of the urease nickel metallocenter.</text>
</comment>
<comment type="subcellular location">
    <subcellularLocation>
        <location evidence="3">Cytoplasm</location>
    </subcellularLocation>
</comment>
<dbReference type="PIRSF" id="PIRSF009467">
    <property type="entry name" value="Ureas_acces_UreF"/>
    <property type="match status" value="1"/>
</dbReference>
<evidence type="ECO:0000256" key="2">
    <source>
        <dbReference type="ARBA" id="ARBA00023186"/>
    </source>
</evidence>
<dbReference type="InterPro" id="IPR038277">
    <property type="entry name" value="UreF_sf"/>
</dbReference>
<gene>
    <name evidence="3" type="primary">ureF</name>
    <name evidence="4" type="ORF">ACFOYY_32150</name>
</gene>
<evidence type="ECO:0000313" key="5">
    <source>
        <dbReference type="Proteomes" id="UP001595698"/>
    </source>
</evidence>
<dbReference type="PANTHER" id="PTHR33620:SF1">
    <property type="entry name" value="UREASE ACCESSORY PROTEIN F"/>
    <property type="match status" value="1"/>
</dbReference>
<dbReference type="RefSeq" id="WP_362779684.1">
    <property type="nucleotide sequence ID" value="NZ_JBHSBC010000038.1"/>
</dbReference>